<dbReference type="Gene3D" id="3.40.50.300">
    <property type="entry name" value="P-loop containing nucleotide triphosphate hydrolases"/>
    <property type="match status" value="1"/>
</dbReference>
<dbReference type="FunCoup" id="C1F4S0">
    <property type="interactions" value="404"/>
</dbReference>
<organism evidence="3 4">
    <name type="scientific">Acidobacterium capsulatum (strain ATCC 51196 / DSM 11244 / BCRC 80197 / JCM 7670 / NBRC 15755 / NCIMB 13165 / 161)</name>
    <dbReference type="NCBI Taxonomy" id="240015"/>
    <lineage>
        <taxon>Bacteria</taxon>
        <taxon>Pseudomonadati</taxon>
        <taxon>Acidobacteriota</taxon>
        <taxon>Terriglobia</taxon>
        <taxon>Terriglobales</taxon>
        <taxon>Acidobacteriaceae</taxon>
        <taxon>Acidobacterium</taxon>
    </lineage>
</organism>
<evidence type="ECO:0000313" key="4">
    <source>
        <dbReference type="Proteomes" id="UP000002207"/>
    </source>
</evidence>
<dbReference type="eggNOG" id="COG4962">
    <property type="taxonomic scope" value="Bacteria"/>
</dbReference>
<dbReference type="InterPro" id="IPR027417">
    <property type="entry name" value="P-loop_NTPase"/>
</dbReference>
<accession>C1F4S0</accession>
<feature type="domain" description="AAA+ ATPase" evidence="2">
    <location>
        <begin position="131"/>
        <end position="302"/>
    </location>
</feature>
<dbReference type="InParanoid" id="C1F4S0"/>
<sequence length="323" mass="36020">MLRPFLRPIEDLLLDHDVSEIMGNPNGSWYAEREGEMQALPHICFDPASLRTGLEVIANNLGKRLDEDNPVIEARLPEGSRLCGYIPPAVQPWPGLTIRKFTARHFRIDDLIVRGTLSQSLAYFLIEQIHTGKTLLISGGTGTGKTTLLNALAWYISEDERIVTIEDTAELSIPKPNIVGFECQSDTFKSPLSMEQLLRTALRCRPDRIIVGEVRGTEARTLLDTLNTGHSGSLATIHANSATRALARFANLVLRGNPQLSYADIEAEIGESVDFVVHVERELGRRVIREVLRVSGYDRRAERFETEYVFPAKGRSVLEAISC</sequence>
<dbReference type="CDD" id="cd01130">
    <property type="entry name" value="VirB11-like_ATPase"/>
    <property type="match status" value="1"/>
</dbReference>
<evidence type="ECO:0000256" key="1">
    <source>
        <dbReference type="ARBA" id="ARBA00006611"/>
    </source>
</evidence>
<dbReference type="InterPro" id="IPR001482">
    <property type="entry name" value="T2SS/T4SS_dom"/>
</dbReference>
<proteinExistence type="inferred from homology"/>
<protein>
    <submittedName>
        <fullName evidence="3">Transporter, type IV (Conjugal DNA-protein transfer or VirB) secretory pathway (IVSP) family</fullName>
    </submittedName>
</protein>
<dbReference type="SMART" id="SM00382">
    <property type="entry name" value="AAA"/>
    <property type="match status" value="1"/>
</dbReference>
<name>C1F4S0_ACIC5</name>
<dbReference type="AlphaFoldDB" id="C1F4S0"/>
<evidence type="ECO:0000313" key="3">
    <source>
        <dbReference type="EMBL" id="ACO31972.1"/>
    </source>
</evidence>
<dbReference type="InterPro" id="IPR050921">
    <property type="entry name" value="T4SS_GSP_E_ATPase"/>
</dbReference>
<dbReference type="InterPro" id="IPR003593">
    <property type="entry name" value="AAA+_ATPase"/>
</dbReference>
<reference evidence="3 4" key="1">
    <citation type="journal article" date="2009" name="Appl. Environ. Microbiol.">
        <title>Three genomes from the phylum Acidobacteria provide insight into the lifestyles of these microorganisms in soils.</title>
        <authorList>
            <person name="Ward N.L."/>
            <person name="Challacombe J.F."/>
            <person name="Janssen P.H."/>
            <person name="Henrissat B."/>
            <person name="Coutinho P.M."/>
            <person name="Wu M."/>
            <person name="Xie G."/>
            <person name="Haft D.H."/>
            <person name="Sait M."/>
            <person name="Badger J."/>
            <person name="Barabote R.D."/>
            <person name="Bradley B."/>
            <person name="Brettin T.S."/>
            <person name="Brinkac L.M."/>
            <person name="Bruce D."/>
            <person name="Creasy T."/>
            <person name="Daugherty S.C."/>
            <person name="Davidsen T.M."/>
            <person name="DeBoy R.T."/>
            <person name="Detter J.C."/>
            <person name="Dodson R.J."/>
            <person name="Durkin A.S."/>
            <person name="Ganapathy A."/>
            <person name="Gwinn-Giglio M."/>
            <person name="Han C.S."/>
            <person name="Khouri H."/>
            <person name="Kiss H."/>
            <person name="Kothari S.P."/>
            <person name="Madupu R."/>
            <person name="Nelson K.E."/>
            <person name="Nelson W.C."/>
            <person name="Paulsen I."/>
            <person name="Penn K."/>
            <person name="Ren Q."/>
            <person name="Rosovitz M.J."/>
            <person name="Selengut J.D."/>
            <person name="Shrivastava S."/>
            <person name="Sullivan S.A."/>
            <person name="Tapia R."/>
            <person name="Thompson L.S."/>
            <person name="Watkins K.L."/>
            <person name="Yang Q."/>
            <person name="Yu C."/>
            <person name="Zafar N."/>
            <person name="Zhou L."/>
            <person name="Kuske C.R."/>
        </authorList>
    </citation>
    <scope>NUCLEOTIDE SEQUENCE [LARGE SCALE GENOMIC DNA]</scope>
    <source>
        <strain evidence="4">ATCC 51196 / DSM 11244 / BCRC 80197 / JCM 7670 / NBRC 15755 / NCIMB 13165 / 161</strain>
    </source>
</reference>
<dbReference type="KEGG" id="aca:ACP_1191"/>
<dbReference type="HOGENOM" id="CLU_005379_3_0_0"/>
<dbReference type="STRING" id="240015.ACP_1191"/>
<comment type="similarity">
    <text evidence="1">Belongs to the GSP E family.</text>
</comment>
<dbReference type="Proteomes" id="UP000002207">
    <property type="component" value="Chromosome"/>
</dbReference>
<keyword evidence="4" id="KW-1185">Reference proteome</keyword>
<dbReference type="PANTHER" id="PTHR30486">
    <property type="entry name" value="TWITCHING MOTILITY PROTEIN PILT"/>
    <property type="match status" value="1"/>
</dbReference>
<gene>
    <name evidence="3" type="ordered locus">ACP_1191</name>
</gene>
<evidence type="ECO:0000259" key="2">
    <source>
        <dbReference type="SMART" id="SM00382"/>
    </source>
</evidence>
<dbReference type="GO" id="GO:0016887">
    <property type="term" value="F:ATP hydrolysis activity"/>
    <property type="evidence" value="ECO:0007669"/>
    <property type="project" value="InterPro"/>
</dbReference>
<dbReference type="SUPFAM" id="SSF52540">
    <property type="entry name" value="P-loop containing nucleoside triphosphate hydrolases"/>
    <property type="match status" value="1"/>
</dbReference>
<dbReference type="Gene3D" id="3.30.450.90">
    <property type="match status" value="1"/>
</dbReference>
<dbReference type="PANTHER" id="PTHR30486:SF6">
    <property type="entry name" value="TYPE IV PILUS RETRACTATION ATPASE PILT"/>
    <property type="match status" value="1"/>
</dbReference>
<dbReference type="Pfam" id="PF00437">
    <property type="entry name" value="T2SSE"/>
    <property type="match status" value="1"/>
</dbReference>
<dbReference type="EMBL" id="CP001472">
    <property type="protein sequence ID" value="ACO31972.1"/>
    <property type="molecule type" value="Genomic_DNA"/>
</dbReference>